<dbReference type="Proteomes" id="UP000053724">
    <property type="component" value="Unassembled WGS sequence"/>
</dbReference>
<reference evidence="2 6" key="1">
    <citation type="submission" date="2014-04" db="EMBL/GenBank/DDBJ databases">
        <title>Vibrio metecus sp. nov., a close relative of Vibrio cholerae isolated from coastal brackish ponds and clinical specimens.</title>
        <authorList>
            <person name="Kirchberger P.C."/>
            <person name="Turnsek M."/>
            <person name="Hunt D.E."/>
            <person name="Haley B.J."/>
            <person name="Colwell R."/>
            <person name="Polz M.F."/>
            <person name="Tarr C.L."/>
            <person name="Boucher Y."/>
        </authorList>
    </citation>
    <scope>NUCLEOTIDE SEQUENCE [LARGE SCALE GENOMIC DNA]</scope>
    <source>
        <strain evidence="2">OP3H</strain>
        <strain evidence="6">PPCK-2014</strain>
    </source>
</reference>
<evidence type="ECO:0000313" key="4">
    <source>
        <dbReference type="EMBL" id="KQB03383.1"/>
    </source>
</evidence>
<reference evidence="9" key="4">
    <citation type="submission" date="2017-07" db="EMBL/GenBank/DDBJ databases">
        <authorList>
            <person name="Boucher Y."/>
            <person name="Orata F.D."/>
        </authorList>
    </citation>
    <scope>NUCLEOTIDE SEQUENCE [LARGE SCALE GENOMIC DNA]</scope>
    <source>
        <strain evidence="9">OYP9E10</strain>
    </source>
</reference>
<reference evidence="5" key="3">
    <citation type="submission" date="2017-07" db="EMBL/GenBank/DDBJ databases">
        <authorList>
            <person name="Sun Z.S."/>
            <person name="Albrecht U."/>
            <person name="Echele G."/>
            <person name="Lee C.C."/>
        </authorList>
    </citation>
    <scope>NUCLEOTIDE SEQUENCE [LARGE SCALE GENOMIC DNA]</scope>
    <source>
        <strain evidence="5">OYP9E10</strain>
    </source>
</reference>
<dbReference type="RefSeq" id="WP_000445302.1">
    <property type="nucleotide sequence ID" value="NZ_ACZT01000023.1"/>
</dbReference>
<dbReference type="PANTHER" id="PTHR41532">
    <property type="entry name" value="FIXS PROTEIN"/>
    <property type="match status" value="1"/>
</dbReference>
<organism evidence="3 8">
    <name type="scientific">Vibrio metoecus</name>
    <dbReference type="NCBI Taxonomy" id="1481663"/>
    <lineage>
        <taxon>Bacteria</taxon>
        <taxon>Pseudomonadati</taxon>
        <taxon>Pseudomonadota</taxon>
        <taxon>Gammaproteobacteria</taxon>
        <taxon>Vibrionales</taxon>
        <taxon>Vibrionaceae</taxon>
        <taxon>Vibrio</taxon>
    </lineage>
</organism>
<evidence type="ECO:0000313" key="6">
    <source>
        <dbReference type="Proteomes" id="UP000027331"/>
    </source>
</evidence>
<keyword evidence="6" id="KW-1185">Reference proteome</keyword>
<evidence type="ECO:0000313" key="9">
    <source>
        <dbReference type="Proteomes" id="UP000216173"/>
    </source>
</evidence>
<dbReference type="EMBL" id="JJMN01000064">
    <property type="protein sequence ID" value="KDO13646.1"/>
    <property type="molecule type" value="Genomic_DNA"/>
</dbReference>
<feature type="transmembrane region" description="Helical" evidence="1">
    <location>
        <begin position="6"/>
        <end position="26"/>
    </location>
</feature>
<evidence type="ECO:0000313" key="2">
    <source>
        <dbReference type="EMBL" id="KDO13646.1"/>
    </source>
</evidence>
<evidence type="ECO:0000313" key="5">
    <source>
        <dbReference type="EMBL" id="PAR19557.1"/>
    </source>
</evidence>
<dbReference type="OrthoDB" id="9802763at2"/>
<evidence type="ECO:0000256" key="1">
    <source>
        <dbReference type="SAM" id="Phobius"/>
    </source>
</evidence>
<keyword evidence="1" id="KW-0472">Membrane</keyword>
<evidence type="ECO:0000313" key="8">
    <source>
        <dbReference type="Proteomes" id="UP000053724"/>
    </source>
</evidence>
<proteinExistence type="predicted"/>
<keyword evidence="1" id="KW-0812">Transmembrane</keyword>
<comment type="caution">
    <text evidence="3">The sequence shown here is derived from an EMBL/GenBank/DDBJ whole genome shotgun (WGS) entry which is preliminary data.</text>
</comment>
<dbReference type="Pfam" id="PF03597">
    <property type="entry name" value="FixS"/>
    <property type="match status" value="1"/>
</dbReference>
<dbReference type="EMBL" id="NMSH01000036">
    <property type="protein sequence ID" value="PAR19557.1"/>
    <property type="molecule type" value="Genomic_DNA"/>
</dbReference>
<reference evidence="7 8" key="2">
    <citation type="journal article" date="2015" name="Genome Biol. Evol.">
        <title>The Dynamics of Genetic Interactions between Vibrio metoecus and Vibrio cholerae, Two Close Relatives Co-Occurring in the Environment.</title>
        <authorList>
            <person name="Orata F.D."/>
            <person name="Kirchberger P.C."/>
            <person name="Meheust R."/>
            <person name="Barlow E.J."/>
            <person name="Tarr C.L."/>
            <person name="Boucher Y."/>
        </authorList>
    </citation>
    <scope>NUCLEOTIDE SEQUENCE [LARGE SCALE GENOMIC DNA]</scope>
    <source>
        <strain evidence="3 8">08-2459</strain>
        <strain evidence="4 7">YB5B04</strain>
    </source>
</reference>
<keyword evidence="1" id="KW-1133">Transmembrane helix</keyword>
<dbReference type="EMBL" id="LCUF01000006">
    <property type="protein sequence ID" value="KQA23928.1"/>
    <property type="molecule type" value="Genomic_DNA"/>
</dbReference>
<dbReference type="Proteomes" id="UP000050491">
    <property type="component" value="Unassembled WGS sequence"/>
</dbReference>
<evidence type="ECO:0000313" key="3">
    <source>
        <dbReference type="EMBL" id="KQA23928.1"/>
    </source>
</evidence>
<dbReference type="AlphaFoldDB" id="A0A067BGR6"/>
<dbReference type="InterPro" id="IPR004714">
    <property type="entry name" value="Cyt_oxidase_maturation_cbb3"/>
</dbReference>
<name>A0A067BGR6_VIBMT</name>
<evidence type="ECO:0000313" key="7">
    <source>
        <dbReference type="Proteomes" id="UP000050491"/>
    </source>
</evidence>
<dbReference type="PATRIC" id="fig|1481663.10.peg.1227"/>
<protein>
    <submittedName>
        <fullName evidence="5">Cbb3-type cytochrome oxidase assembly protein CcoS</fullName>
    </submittedName>
    <submittedName>
        <fullName evidence="3">Cytochrome oxidase maturation protein Cbb3</fullName>
    </submittedName>
</protein>
<gene>
    <name evidence="5" type="primary">ccoS</name>
    <name evidence="3" type="ORF">AAY55_07110</name>
    <name evidence="5" type="ORF">CGU03_16190</name>
    <name evidence="2" type="ORF">DP83_11030</name>
    <name evidence="4" type="ORF">XV92_04745</name>
</gene>
<accession>A0A067BGR6</accession>
<dbReference type="PANTHER" id="PTHR41532:SF1">
    <property type="entry name" value="FIXS PROTEIN"/>
    <property type="match status" value="1"/>
</dbReference>
<dbReference type="Proteomes" id="UP000216173">
    <property type="component" value="Unassembled WGS sequence"/>
</dbReference>
<sequence>MESLYLLIPIAIVLVCVAVGIFLWAVKSEQFEDLERQGHNILFDEDDTQHKDQQ</sequence>
<dbReference type="Proteomes" id="UP000027331">
    <property type="component" value="Unassembled WGS sequence"/>
</dbReference>
<dbReference type="NCBIfam" id="TIGR00847">
    <property type="entry name" value="ccoS"/>
    <property type="match status" value="1"/>
</dbReference>
<dbReference type="GeneID" id="94013815"/>
<dbReference type="EMBL" id="LBGP01000007">
    <property type="protein sequence ID" value="KQB03383.1"/>
    <property type="molecule type" value="Genomic_DNA"/>
</dbReference>